<dbReference type="InterPro" id="IPR036942">
    <property type="entry name" value="Beta-barrel_TonB_sf"/>
</dbReference>
<evidence type="ECO:0000313" key="12">
    <source>
        <dbReference type="Proteomes" id="UP000183788"/>
    </source>
</evidence>
<keyword evidence="4 7" id="KW-0812">Transmembrane</keyword>
<keyword evidence="6 7" id="KW-0998">Cell outer membrane</keyword>
<name>A0A1K1RNA3_9BACT</name>
<evidence type="ECO:0000313" key="13">
    <source>
        <dbReference type="Proteomes" id="UP001326715"/>
    </source>
</evidence>
<dbReference type="EMBL" id="FPIZ01000013">
    <property type="protein sequence ID" value="SFW73292.1"/>
    <property type="molecule type" value="Genomic_DNA"/>
</dbReference>
<dbReference type="RefSeq" id="WP_083571635.1">
    <property type="nucleotide sequence ID" value="NZ_CP139972.1"/>
</dbReference>
<keyword evidence="2 7" id="KW-0813">Transport</keyword>
<comment type="subcellular location">
    <subcellularLocation>
        <location evidence="1 7">Cell outer membrane</location>
        <topology evidence="1 7">Multi-pass membrane protein</topology>
    </subcellularLocation>
</comment>
<dbReference type="EMBL" id="CP140154">
    <property type="protein sequence ID" value="WQG91737.1"/>
    <property type="molecule type" value="Genomic_DNA"/>
</dbReference>
<dbReference type="NCBIfam" id="TIGR04056">
    <property type="entry name" value="OMP_RagA_SusC"/>
    <property type="match status" value="1"/>
</dbReference>
<feature type="signal peptide" evidence="8">
    <location>
        <begin position="1"/>
        <end position="26"/>
    </location>
</feature>
<dbReference type="SUPFAM" id="SSF56935">
    <property type="entry name" value="Porins"/>
    <property type="match status" value="1"/>
</dbReference>
<evidence type="ECO:0000259" key="9">
    <source>
        <dbReference type="Pfam" id="PF07715"/>
    </source>
</evidence>
<dbReference type="AlphaFoldDB" id="A0A1K1RNA3"/>
<sequence>MAKHVCSAIGTLCVLCLLLLPSTVLAQPADHSAKVTVVGKHLPLSAIFKSISKQTGYYFVFDNAILDETEKVNAHFRRVPWEHVLQFVLQDRKISWTLLGNRIFLQKPAVADAKPVPAPDTLHYAVRGSIRTDGDQPVPGVTVMLKGSSRGITTGNDGAFELSQLPRNAVLHISSLGFVSLDTVLTPFYPHVIHLREAVSSLDAAVVIGYGASSRRLLTGNVNRVSAQQIGNQPAVNPLTTLQGQIPGLLVMNTNGLPGAEIKVFIRGRNSIAAGNNPLFIVDGVPFDIAPLNKIDVLQGAIRSISPFNSINPADIESVDILKDADATAIYGSRGANGVVLISTKRGKPGPSLLELNVYQGGGRTAGTFNMLNSSQYLAMRRNAFKNDGVIPTAAEAPDLLLWDTTLNMNWQKYLTGGTAPVTNAQLSYAGGDELTTFRLAGNYYRQGSVLPGPLSYGRGGGHFSIQHHDVSQRFEVNSTTLFTTDKNRSISSDLYSLINLPPDYPMHDQNGNFYWGTYLDNPAAYLIQHANSETNNLLSNLVLRYRLLPGFYLRMSGGYARIDMRQLFTFPLSSQDPAFATGSYMRVAENRRAGYIIEPQADYTLRIAKGSLHALVGGTFQRTKSSGQYAEGRGYGDESKLGALSAADTVIRKPDTRVEYRYISFFTRWNYNWQNKYLLNVSYRRDGSSRFGPGKQFGDFGAIGAAWIFSEEPWIKRLNWLSFGKLRVSGGITGNDQIPDYQYMSNYGVNGNYQNNSTLTPLRIANNKYSWEESRKLEAALELGFLQDRFFFALARYENWSSNQLVGYQLPGISGFASYQANLPAVVRNNGWEIELTATNIRHLRFSWKSSLNATFFNNKLQSFPALAGSAYAGTFTIGESLNIVRGFHFLGINPETGVAMFEDVNKDGALSAGNDVVTISNKDPRYYLGLTNDVTFRQFSMSCFLQYVRQQGQTLASAPGSLRNETTDALRRWQQPGDQTDVQRASATPGNVAFDLNRNLSLSNAAYMNASYLRLRNISLAYELPAPWMKQVHLSRCRVYAAGQDLFTISSYNGANPETQLALPPLKIITGGMQLTL</sequence>
<dbReference type="InterPro" id="IPR023996">
    <property type="entry name" value="TonB-dep_OMP_SusC/RagA"/>
</dbReference>
<dbReference type="Pfam" id="PF07715">
    <property type="entry name" value="Plug"/>
    <property type="match status" value="1"/>
</dbReference>
<keyword evidence="3 7" id="KW-1134">Transmembrane beta strand</keyword>
<feature type="domain" description="TonB-dependent receptor plug" evidence="9">
    <location>
        <begin position="218"/>
        <end position="339"/>
    </location>
</feature>
<evidence type="ECO:0000256" key="6">
    <source>
        <dbReference type="ARBA" id="ARBA00023237"/>
    </source>
</evidence>
<comment type="similarity">
    <text evidence="7">Belongs to the TonB-dependent receptor family.</text>
</comment>
<organism evidence="10 12">
    <name type="scientific">Chitinophaga sancti</name>
    <dbReference type="NCBI Taxonomy" id="1004"/>
    <lineage>
        <taxon>Bacteria</taxon>
        <taxon>Pseudomonadati</taxon>
        <taxon>Bacteroidota</taxon>
        <taxon>Chitinophagia</taxon>
        <taxon>Chitinophagales</taxon>
        <taxon>Chitinophagaceae</taxon>
        <taxon>Chitinophaga</taxon>
    </lineage>
</organism>
<dbReference type="Proteomes" id="UP001326715">
    <property type="component" value="Chromosome"/>
</dbReference>
<dbReference type="OrthoDB" id="9768177at2"/>
<dbReference type="InterPro" id="IPR037066">
    <property type="entry name" value="Plug_dom_sf"/>
</dbReference>
<dbReference type="InterPro" id="IPR039426">
    <property type="entry name" value="TonB-dep_rcpt-like"/>
</dbReference>
<dbReference type="InterPro" id="IPR008969">
    <property type="entry name" value="CarboxyPept-like_regulatory"/>
</dbReference>
<keyword evidence="8" id="KW-0732">Signal</keyword>
<dbReference type="STRING" id="1004.SAMN05661012_03988"/>
<evidence type="ECO:0000313" key="11">
    <source>
        <dbReference type="EMBL" id="WQG91737.1"/>
    </source>
</evidence>
<keyword evidence="5 7" id="KW-0472">Membrane</keyword>
<proteinExistence type="inferred from homology"/>
<dbReference type="PROSITE" id="PS52016">
    <property type="entry name" value="TONB_DEPENDENT_REC_3"/>
    <property type="match status" value="1"/>
</dbReference>
<gene>
    <name evidence="10" type="ORF">SAMN05661012_03988</name>
    <name evidence="11" type="ORF">SR876_09490</name>
</gene>
<evidence type="ECO:0000256" key="3">
    <source>
        <dbReference type="ARBA" id="ARBA00022452"/>
    </source>
</evidence>
<evidence type="ECO:0000256" key="7">
    <source>
        <dbReference type="PROSITE-ProRule" id="PRU01360"/>
    </source>
</evidence>
<evidence type="ECO:0000256" key="8">
    <source>
        <dbReference type="SAM" id="SignalP"/>
    </source>
</evidence>
<evidence type="ECO:0000256" key="4">
    <source>
        <dbReference type="ARBA" id="ARBA00022692"/>
    </source>
</evidence>
<feature type="chain" id="PRO_5013109002" evidence="8">
    <location>
        <begin position="27"/>
        <end position="1079"/>
    </location>
</feature>
<evidence type="ECO:0000313" key="10">
    <source>
        <dbReference type="EMBL" id="SFW73292.1"/>
    </source>
</evidence>
<dbReference type="InterPro" id="IPR023997">
    <property type="entry name" value="TonB-dep_OMP_SusC/RagA_CS"/>
</dbReference>
<keyword evidence="13" id="KW-1185">Reference proteome</keyword>
<evidence type="ECO:0000256" key="1">
    <source>
        <dbReference type="ARBA" id="ARBA00004571"/>
    </source>
</evidence>
<reference evidence="10 12" key="1">
    <citation type="submission" date="2016-11" db="EMBL/GenBank/DDBJ databases">
        <authorList>
            <person name="Jaros S."/>
            <person name="Januszkiewicz K."/>
            <person name="Wedrychowicz H."/>
        </authorList>
    </citation>
    <scope>NUCLEOTIDE SEQUENCE [LARGE SCALE GENOMIC DNA]</scope>
    <source>
        <strain evidence="10 12">DSM 784</strain>
    </source>
</reference>
<evidence type="ECO:0000256" key="5">
    <source>
        <dbReference type="ARBA" id="ARBA00023136"/>
    </source>
</evidence>
<dbReference type="Gene3D" id="2.170.130.10">
    <property type="entry name" value="TonB-dependent receptor, plug domain"/>
    <property type="match status" value="1"/>
</dbReference>
<dbReference type="InterPro" id="IPR012910">
    <property type="entry name" value="Plug_dom"/>
</dbReference>
<accession>A0A1K1RNA3</accession>
<protein>
    <submittedName>
        <fullName evidence="11">SusC/RagA family TonB-linked outer membrane protein</fullName>
    </submittedName>
    <submittedName>
        <fullName evidence="10">TonB-linked outer membrane protein, SusC/RagA family</fullName>
    </submittedName>
</protein>
<dbReference type="SUPFAM" id="SSF49464">
    <property type="entry name" value="Carboxypeptidase regulatory domain-like"/>
    <property type="match status" value="1"/>
</dbReference>
<dbReference type="Proteomes" id="UP000183788">
    <property type="component" value="Unassembled WGS sequence"/>
</dbReference>
<dbReference type="GO" id="GO:0009279">
    <property type="term" value="C:cell outer membrane"/>
    <property type="evidence" value="ECO:0007669"/>
    <property type="project" value="UniProtKB-SubCell"/>
</dbReference>
<reference evidence="11 13" key="2">
    <citation type="submission" date="2023-11" db="EMBL/GenBank/DDBJ databases">
        <title>MicrobeMod: A computational toolkit for identifying prokaryotic methylation and restriction-modification with nanopore sequencing.</title>
        <authorList>
            <person name="Crits-Christoph A."/>
            <person name="Kang S.C."/>
            <person name="Lee H."/>
            <person name="Ostrov N."/>
        </authorList>
    </citation>
    <scope>NUCLEOTIDE SEQUENCE [LARGE SCALE GENOMIC DNA]</scope>
    <source>
        <strain evidence="11 13">ATCC 23090</strain>
    </source>
</reference>
<evidence type="ECO:0000256" key="2">
    <source>
        <dbReference type="ARBA" id="ARBA00022448"/>
    </source>
</evidence>
<dbReference type="Pfam" id="PF13715">
    <property type="entry name" value="CarbopepD_reg_2"/>
    <property type="match status" value="1"/>
</dbReference>
<dbReference type="Gene3D" id="2.40.170.20">
    <property type="entry name" value="TonB-dependent receptor, beta-barrel domain"/>
    <property type="match status" value="1"/>
</dbReference>
<dbReference type="NCBIfam" id="TIGR04057">
    <property type="entry name" value="SusC_RagA_signa"/>
    <property type="match status" value="1"/>
</dbReference>